<comment type="caution">
    <text evidence="2">The sequence shown here is derived from an EMBL/GenBank/DDBJ whole genome shotgun (WGS) entry which is preliminary data.</text>
</comment>
<accession>X0ZM89</accession>
<reference evidence="2" key="1">
    <citation type="journal article" date="2014" name="Front. Microbiol.">
        <title>High frequency of phylogenetically diverse reductive dehalogenase-homologous genes in deep subseafloor sedimentary metagenomes.</title>
        <authorList>
            <person name="Kawai M."/>
            <person name="Futagami T."/>
            <person name="Toyoda A."/>
            <person name="Takaki Y."/>
            <person name="Nishi S."/>
            <person name="Hori S."/>
            <person name="Arai W."/>
            <person name="Tsubouchi T."/>
            <person name="Morono Y."/>
            <person name="Uchiyama I."/>
            <person name="Ito T."/>
            <person name="Fujiyama A."/>
            <person name="Inagaki F."/>
            <person name="Takami H."/>
        </authorList>
    </citation>
    <scope>NUCLEOTIDE SEQUENCE</scope>
    <source>
        <strain evidence="2">Expedition CK06-06</strain>
    </source>
</reference>
<evidence type="ECO:0008006" key="3">
    <source>
        <dbReference type="Google" id="ProtNLM"/>
    </source>
</evidence>
<sequence length="112" mass="12293">MNLRPKWGMRKIILRFGLVKVVGSLIAFVSLVFFQSSLIAIIGLIFATFFGGYGVFVVPIMYLSADEDEINNGIRREGMFLGMNALFTKPANSLGPIVATILLEVFLYAPGS</sequence>
<dbReference type="AlphaFoldDB" id="X0ZM89"/>
<feature type="transmembrane region" description="Helical" evidence="1">
    <location>
        <begin position="12"/>
        <end position="33"/>
    </location>
</feature>
<dbReference type="SUPFAM" id="SSF103473">
    <property type="entry name" value="MFS general substrate transporter"/>
    <property type="match status" value="1"/>
</dbReference>
<dbReference type="EMBL" id="BART01004402">
    <property type="protein sequence ID" value="GAG70459.1"/>
    <property type="molecule type" value="Genomic_DNA"/>
</dbReference>
<gene>
    <name evidence="2" type="ORF">S01H4_11079</name>
</gene>
<keyword evidence="1" id="KW-0472">Membrane</keyword>
<protein>
    <recommendedName>
        <fullName evidence="3">Major facilitator superfamily (MFS) profile domain-containing protein</fullName>
    </recommendedName>
</protein>
<evidence type="ECO:0000313" key="2">
    <source>
        <dbReference type="EMBL" id="GAG70459.1"/>
    </source>
</evidence>
<dbReference type="Pfam" id="PF13347">
    <property type="entry name" value="MFS_2"/>
    <property type="match status" value="1"/>
</dbReference>
<keyword evidence="1" id="KW-0812">Transmembrane</keyword>
<feature type="transmembrane region" description="Helical" evidence="1">
    <location>
        <begin position="39"/>
        <end position="65"/>
    </location>
</feature>
<name>X0ZM89_9ZZZZ</name>
<organism evidence="2">
    <name type="scientific">marine sediment metagenome</name>
    <dbReference type="NCBI Taxonomy" id="412755"/>
    <lineage>
        <taxon>unclassified sequences</taxon>
        <taxon>metagenomes</taxon>
        <taxon>ecological metagenomes</taxon>
    </lineage>
</organism>
<feature type="transmembrane region" description="Helical" evidence="1">
    <location>
        <begin position="86"/>
        <end position="109"/>
    </location>
</feature>
<feature type="non-terminal residue" evidence="2">
    <location>
        <position position="112"/>
    </location>
</feature>
<keyword evidence="1" id="KW-1133">Transmembrane helix</keyword>
<evidence type="ECO:0000256" key="1">
    <source>
        <dbReference type="SAM" id="Phobius"/>
    </source>
</evidence>
<dbReference type="InterPro" id="IPR036259">
    <property type="entry name" value="MFS_trans_sf"/>
</dbReference>
<proteinExistence type="predicted"/>